<keyword evidence="1" id="KW-1133">Transmembrane helix</keyword>
<dbReference type="AlphaFoldDB" id="A0A6M1SWU4"/>
<organism evidence="2 3">
    <name type="scientific">Devosia aurantiaca</name>
    <dbReference type="NCBI Taxonomy" id="2714858"/>
    <lineage>
        <taxon>Bacteria</taxon>
        <taxon>Pseudomonadati</taxon>
        <taxon>Pseudomonadota</taxon>
        <taxon>Alphaproteobacteria</taxon>
        <taxon>Hyphomicrobiales</taxon>
        <taxon>Devosiaceae</taxon>
        <taxon>Devosia</taxon>
    </lineage>
</organism>
<keyword evidence="1" id="KW-0472">Membrane</keyword>
<dbReference type="RefSeq" id="WP_164533517.1">
    <property type="nucleotide sequence ID" value="NZ_JAALFG010000001.1"/>
</dbReference>
<feature type="transmembrane region" description="Helical" evidence="1">
    <location>
        <begin position="84"/>
        <end position="103"/>
    </location>
</feature>
<accession>A0A6M1SWU4</accession>
<reference evidence="2 3" key="2">
    <citation type="submission" date="2020-03" db="EMBL/GenBank/DDBJ databases">
        <title>Devosia chinhatensis sp. nov., isolated from a hexachlorocyclohexane (HCH) dump site in India.</title>
        <authorList>
            <person name="Kumar M."/>
            <person name="Lal R."/>
        </authorList>
    </citation>
    <scope>NUCLEOTIDE SEQUENCE [LARGE SCALE GENOMIC DNA]</scope>
    <source>
        <strain evidence="2 3">H239</strain>
    </source>
</reference>
<evidence type="ECO:0000313" key="2">
    <source>
        <dbReference type="EMBL" id="NGP17321.1"/>
    </source>
</evidence>
<protein>
    <submittedName>
        <fullName evidence="2">Uncharacterized protein</fullName>
    </submittedName>
</protein>
<dbReference type="Proteomes" id="UP000474802">
    <property type="component" value="Unassembled WGS sequence"/>
</dbReference>
<gene>
    <name evidence="2" type="ORF">G5575_06220</name>
</gene>
<name>A0A6M1SWU4_9HYPH</name>
<sequence>MVGTIIAAILMAGGMALLGMPGGFYSLAAAPVAELLRGLPAGSMLDGERAWPVAIMMTLAVPPALPLALLLVGWLRPTAKRLETMAWVATAVYLWAIAALVIFA</sequence>
<keyword evidence="1" id="KW-0812">Transmembrane</keyword>
<proteinExistence type="predicted"/>
<feature type="transmembrane region" description="Helical" evidence="1">
    <location>
        <begin position="52"/>
        <end position="72"/>
    </location>
</feature>
<dbReference type="EMBL" id="JAALFG010000001">
    <property type="protein sequence ID" value="NGP17321.1"/>
    <property type="molecule type" value="Genomic_DNA"/>
</dbReference>
<evidence type="ECO:0000313" key="3">
    <source>
        <dbReference type="Proteomes" id="UP000474802"/>
    </source>
</evidence>
<keyword evidence="3" id="KW-1185">Reference proteome</keyword>
<comment type="caution">
    <text evidence="2">The sequence shown here is derived from an EMBL/GenBank/DDBJ whole genome shotgun (WGS) entry which is preliminary data.</text>
</comment>
<reference evidence="2 3" key="1">
    <citation type="submission" date="2020-02" db="EMBL/GenBank/DDBJ databases">
        <authorList>
            <person name="Khan S.A."/>
            <person name="Jeon C.O."/>
            <person name="Chun B.H."/>
        </authorList>
    </citation>
    <scope>NUCLEOTIDE SEQUENCE [LARGE SCALE GENOMIC DNA]</scope>
    <source>
        <strain evidence="2 3">H239</strain>
    </source>
</reference>
<evidence type="ECO:0000256" key="1">
    <source>
        <dbReference type="SAM" id="Phobius"/>
    </source>
</evidence>